<organism evidence="2 3">
    <name type="scientific">Arthrobacter hankyongi</name>
    <dbReference type="NCBI Taxonomy" id="2904801"/>
    <lineage>
        <taxon>Bacteria</taxon>
        <taxon>Bacillati</taxon>
        <taxon>Actinomycetota</taxon>
        <taxon>Actinomycetes</taxon>
        <taxon>Micrococcales</taxon>
        <taxon>Micrococcaceae</taxon>
        <taxon>Arthrobacter</taxon>
    </lineage>
</organism>
<keyword evidence="3" id="KW-1185">Reference proteome</keyword>
<reference evidence="2" key="1">
    <citation type="submission" date="2022-01" db="EMBL/GenBank/DDBJ databases">
        <authorList>
            <person name="Jo J.-H."/>
            <person name="Im W.-T."/>
        </authorList>
    </citation>
    <scope>NUCLEOTIDE SEQUENCE</scope>
    <source>
        <strain evidence="2">I2-34</strain>
    </source>
</reference>
<proteinExistence type="predicted"/>
<evidence type="ECO:0000256" key="1">
    <source>
        <dbReference type="SAM" id="Phobius"/>
    </source>
</evidence>
<keyword evidence="1" id="KW-0812">Transmembrane</keyword>
<comment type="caution">
    <text evidence="2">The sequence shown here is derived from an EMBL/GenBank/DDBJ whole genome shotgun (WGS) entry which is preliminary data.</text>
</comment>
<dbReference type="RefSeq" id="WP_237825863.1">
    <property type="nucleotide sequence ID" value="NZ_JAKLTQ010000022.1"/>
</dbReference>
<keyword evidence="1" id="KW-0472">Membrane</keyword>
<evidence type="ECO:0000313" key="2">
    <source>
        <dbReference type="EMBL" id="MCG2624210.1"/>
    </source>
</evidence>
<dbReference type="Proteomes" id="UP001165368">
    <property type="component" value="Unassembled WGS sequence"/>
</dbReference>
<name>A0ABS9LC22_9MICC</name>
<evidence type="ECO:0000313" key="3">
    <source>
        <dbReference type="Proteomes" id="UP001165368"/>
    </source>
</evidence>
<sequence>MSGNLIARSVHDLTAGAWFGSGLMGVVGLNGATAQAHDPKERTRLSSLGWKKWAPVQTAAFAAHLASGVPLTLGNADRLGKQHGVMRLTVYKSIVTVIGAAVTLYAGLVGQKVDKLSQEGAAGATEPGPESSEELAKAQKQLKMLQWAIPFFAGWVIVLGAKEGELQRVENVVLGVAKQQQAAGPVTLAGLRSRWSRTFCR</sequence>
<gene>
    <name evidence="2" type="ORF">LVY72_20175</name>
</gene>
<protein>
    <submittedName>
        <fullName evidence="2">Uncharacterized protein</fullName>
    </submittedName>
</protein>
<keyword evidence="1" id="KW-1133">Transmembrane helix</keyword>
<feature type="transmembrane region" description="Helical" evidence="1">
    <location>
        <begin position="144"/>
        <end position="161"/>
    </location>
</feature>
<feature type="transmembrane region" description="Helical" evidence="1">
    <location>
        <begin position="88"/>
        <end position="108"/>
    </location>
</feature>
<accession>A0ABS9LC22</accession>
<dbReference type="EMBL" id="JAKLTQ010000022">
    <property type="protein sequence ID" value="MCG2624210.1"/>
    <property type="molecule type" value="Genomic_DNA"/>
</dbReference>